<reference evidence="2 3" key="1">
    <citation type="journal article" date="2019" name="Genome Biol. Evol.">
        <title>Toxin and genome evolution in a Drosophila defensive symbiosis.</title>
        <authorList>
            <person name="Ballinger M.J."/>
            <person name="Gawryluk R.M."/>
            <person name="Perlman S.J."/>
        </authorList>
    </citation>
    <scope>NUCLEOTIDE SEQUENCE [LARGE SCALE GENOMIC DNA]</scope>
    <source>
        <strain evidence="3">sNeo</strain>
    </source>
</reference>
<dbReference type="InterPro" id="IPR017754">
    <property type="entry name" value="Agmatine_deiminase"/>
</dbReference>
<sequence length="261" mass="29495">MITSPRTKEIAKKLLDPTIKILIFENDDAWMRDIGPSFLKNKSGNVRAVDWVFNAWGGLNGDLYFPWDNDDKIAAEVCAYLSIDRYRTSFVLEGGSIHVDGEGTLYTTEECLLNPNRNPDLSKAEIEAALKQYLNIKKVIWLPYGIFNDETRGHIDNMCCVVKPGTVLLAWTDDQNDPQYERSLAALKVLETTTDAMGRKIKVIKLPIPTPMYTTREDTSDIVDKEHVKARLENTRLAGSYVNFYITNGAIILPIFNLATD</sequence>
<gene>
    <name evidence="2" type="primary">aguA</name>
    <name evidence="2" type="ORF">D6D54_00475</name>
</gene>
<proteinExistence type="predicted"/>
<name>A0A3S0SZD1_9MOLU</name>
<dbReference type="PANTHER" id="PTHR31377:SF0">
    <property type="entry name" value="AGMATINE DEIMINASE-RELATED"/>
    <property type="match status" value="1"/>
</dbReference>
<dbReference type="Pfam" id="PF04371">
    <property type="entry name" value="PAD_porph"/>
    <property type="match status" value="1"/>
</dbReference>
<dbReference type="Gene3D" id="3.75.10.10">
    <property type="entry name" value="L-arginine/glycine Amidinotransferase, Chain A"/>
    <property type="match status" value="1"/>
</dbReference>
<dbReference type="GO" id="GO:0004668">
    <property type="term" value="F:protein-arginine deiminase activity"/>
    <property type="evidence" value="ECO:0007669"/>
    <property type="project" value="InterPro"/>
</dbReference>
<organism evidence="2 3">
    <name type="scientific">Spiroplasma poulsonii</name>
    <dbReference type="NCBI Taxonomy" id="2138"/>
    <lineage>
        <taxon>Bacteria</taxon>
        <taxon>Bacillati</taxon>
        <taxon>Mycoplasmatota</taxon>
        <taxon>Mollicutes</taxon>
        <taxon>Entomoplasmatales</taxon>
        <taxon>Spiroplasmataceae</taxon>
        <taxon>Spiroplasma</taxon>
    </lineage>
</organism>
<dbReference type="InterPro" id="IPR007466">
    <property type="entry name" value="Peptidyl-Arg-deiminase_porph"/>
</dbReference>
<dbReference type="SUPFAM" id="SSF55909">
    <property type="entry name" value="Pentein"/>
    <property type="match status" value="1"/>
</dbReference>
<evidence type="ECO:0000313" key="3">
    <source>
        <dbReference type="Proteomes" id="UP000274545"/>
    </source>
</evidence>
<dbReference type="Proteomes" id="UP000274545">
    <property type="component" value="Unassembled WGS sequence"/>
</dbReference>
<dbReference type="NCBIfam" id="TIGR03380">
    <property type="entry name" value="agmatine_aguA"/>
    <property type="match status" value="1"/>
</dbReference>
<keyword evidence="1 2" id="KW-0378">Hydrolase</keyword>
<evidence type="ECO:0000313" key="2">
    <source>
        <dbReference type="EMBL" id="RUP78006.1"/>
    </source>
</evidence>
<comment type="caution">
    <text evidence="2">The sequence shown here is derived from an EMBL/GenBank/DDBJ whole genome shotgun (WGS) entry which is preliminary data.</text>
</comment>
<dbReference type="GO" id="GO:0009446">
    <property type="term" value="P:putrescine biosynthetic process"/>
    <property type="evidence" value="ECO:0007669"/>
    <property type="project" value="InterPro"/>
</dbReference>
<evidence type="ECO:0000256" key="1">
    <source>
        <dbReference type="ARBA" id="ARBA00022801"/>
    </source>
</evidence>
<dbReference type="GO" id="GO:0047632">
    <property type="term" value="F:agmatine deiminase activity"/>
    <property type="evidence" value="ECO:0007669"/>
    <property type="project" value="UniProtKB-EC"/>
</dbReference>
<dbReference type="EMBL" id="RAHC01000001">
    <property type="protein sequence ID" value="RUP78006.1"/>
    <property type="molecule type" value="Genomic_DNA"/>
</dbReference>
<dbReference type="PANTHER" id="PTHR31377">
    <property type="entry name" value="AGMATINE DEIMINASE-RELATED"/>
    <property type="match status" value="1"/>
</dbReference>
<protein>
    <submittedName>
        <fullName evidence="2">Agmatine deiminase</fullName>
        <ecNumber evidence="2">3.5.3.12</ecNumber>
    </submittedName>
</protein>
<dbReference type="EC" id="3.5.3.12" evidence="2"/>
<dbReference type="AlphaFoldDB" id="A0A3S0SZD1"/>
<accession>A0A3S0SZD1</accession>